<evidence type="ECO:0000256" key="7">
    <source>
        <dbReference type="ARBA" id="ARBA00032024"/>
    </source>
</evidence>
<dbReference type="UniPathway" id="UPA00241"/>
<protein>
    <recommendedName>
        <fullName evidence="4 11">2-dehydropantoate 2-reductase</fullName>
        <ecNumber evidence="3 11">1.1.1.169</ecNumber>
    </recommendedName>
    <alternativeName>
        <fullName evidence="7 11">Ketopantoate reductase</fullName>
    </alternativeName>
</protein>
<evidence type="ECO:0000259" key="12">
    <source>
        <dbReference type="Pfam" id="PF02558"/>
    </source>
</evidence>
<evidence type="ECO:0000313" key="14">
    <source>
        <dbReference type="EMBL" id="AFA38146.1"/>
    </source>
</evidence>
<dbReference type="GO" id="GO:0015937">
    <property type="term" value="P:coenzyme A biosynthetic process"/>
    <property type="evidence" value="ECO:0007669"/>
    <property type="project" value="UniProtKB-UniPathway"/>
</dbReference>
<dbReference type="Gene3D" id="1.10.1040.10">
    <property type="entry name" value="N-(1-d-carboxylethyl)-l-norvaline Dehydrogenase, domain 2"/>
    <property type="match status" value="1"/>
</dbReference>
<proteinExistence type="inferred from homology"/>
<comment type="similarity">
    <text evidence="2 11">Belongs to the ketopantoate reductase family.</text>
</comment>
<dbReference type="HOGENOM" id="CLU_031468_0_0_2"/>
<dbReference type="Pfam" id="PF02558">
    <property type="entry name" value="ApbA"/>
    <property type="match status" value="1"/>
</dbReference>
<dbReference type="Pfam" id="PF08546">
    <property type="entry name" value="ApbA_C"/>
    <property type="match status" value="1"/>
</dbReference>
<dbReference type="InterPro" id="IPR013752">
    <property type="entry name" value="KPA_reductase"/>
</dbReference>
<dbReference type="SUPFAM" id="SSF51735">
    <property type="entry name" value="NAD(P)-binding Rossmann-fold domains"/>
    <property type="match status" value="1"/>
</dbReference>
<comment type="function">
    <text evidence="10">Catalyzes the NAD(P)H-dependent reduction of ketopantoate into pantoic acid.</text>
</comment>
<evidence type="ECO:0000259" key="13">
    <source>
        <dbReference type="Pfam" id="PF08546"/>
    </source>
</evidence>
<dbReference type="GO" id="GO:0015940">
    <property type="term" value="P:pantothenate biosynthetic process"/>
    <property type="evidence" value="ECO:0007669"/>
    <property type="project" value="InterPro"/>
</dbReference>
<sequence length="280" mass="29715">MIGVVGLGAVGSLFVYFLNRAGIVPRVVQRRRCPEYVFCAGGQCGGLRFTDVADLGDVEYTVVAVKAYDSASVVPLLRGVAVVAQNGIGGYEAIKERYPNSVPAVVTYGVYREGCRSELRGVGEIYLPRAAERLAEALREGGANVVVVDDIEPVRWLKLAVNAAINAVTGLLQGPNGVVVALPQARELASAVVGEVAKVAEALGVKIPKDPLEEVLRIAAATSKNISSTAQDLAKCRRTEIDYLNGTVVKYGEALGIDVPYNKALYLLVKAKEVLCAGRE</sequence>
<dbReference type="FunFam" id="1.10.1040.10:FF:000017">
    <property type="entry name" value="2-dehydropantoate 2-reductase"/>
    <property type="match status" value="1"/>
</dbReference>
<dbReference type="EMBL" id="CP003316">
    <property type="protein sequence ID" value="AFA38146.1"/>
    <property type="molecule type" value="Genomic_DNA"/>
</dbReference>
<evidence type="ECO:0000256" key="2">
    <source>
        <dbReference type="ARBA" id="ARBA00007870"/>
    </source>
</evidence>
<dbReference type="GO" id="GO:0050661">
    <property type="term" value="F:NADP binding"/>
    <property type="evidence" value="ECO:0007669"/>
    <property type="project" value="TreeGrafter"/>
</dbReference>
<evidence type="ECO:0000256" key="4">
    <source>
        <dbReference type="ARBA" id="ARBA00019465"/>
    </source>
</evidence>
<dbReference type="PANTHER" id="PTHR43765:SF2">
    <property type="entry name" value="2-DEHYDROPANTOATE 2-REDUCTASE"/>
    <property type="match status" value="1"/>
</dbReference>
<evidence type="ECO:0000256" key="6">
    <source>
        <dbReference type="ARBA" id="ARBA00023002"/>
    </source>
</evidence>
<dbReference type="InterPro" id="IPR008927">
    <property type="entry name" value="6-PGluconate_DH-like_C_sf"/>
</dbReference>
<dbReference type="GO" id="GO:0005737">
    <property type="term" value="C:cytoplasm"/>
    <property type="evidence" value="ECO:0007669"/>
    <property type="project" value="TreeGrafter"/>
</dbReference>
<dbReference type="NCBIfam" id="TIGR00745">
    <property type="entry name" value="apbA_panE"/>
    <property type="match status" value="1"/>
</dbReference>
<evidence type="ECO:0000256" key="1">
    <source>
        <dbReference type="ARBA" id="ARBA00004724"/>
    </source>
</evidence>
<accession>H6Q6I8</accession>
<comment type="catalytic activity">
    <reaction evidence="8">
        <text>(R)-pantoate + NADP(+) = 2-dehydropantoate + NADPH + H(+)</text>
        <dbReference type="Rhea" id="RHEA:16233"/>
        <dbReference type="ChEBI" id="CHEBI:11561"/>
        <dbReference type="ChEBI" id="CHEBI:15378"/>
        <dbReference type="ChEBI" id="CHEBI:15980"/>
        <dbReference type="ChEBI" id="CHEBI:57783"/>
        <dbReference type="ChEBI" id="CHEBI:58349"/>
        <dbReference type="EC" id="1.1.1.169"/>
    </reaction>
    <physiologicalReaction direction="right-to-left" evidence="8">
        <dbReference type="Rhea" id="RHEA:16235"/>
    </physiologicalReaction>
</comment>
<gene>
    <name evidence="14" type="ordered locus">Pogu_0119</name>
</gene>
<evidence type="ECO:0000256" key="3">
    <source>
        <dbReference type="ARBA" id="ARBA00013014"/>
    </source>
</evidence>
<evidence type="ECO:0000256" key="8">
    <source>
        <dbReference type="ARBA" id="ARBA00047506"/>
    </source>
</evidence>
<keyword evidence="11" id="KW-0173">Coenzyme A biosynthesis</keyword>
<dbReference type="InterPro" id="IPR013328">
    <property type="entry name" value="6PGD_dom2"/>
</dbReference>
<comment type="pathway">
    <text evidence="1 11">Cofactor biosynthesis; coenzyme A biosynthesis.</text>
</comment>
<comment type="function">
    <text evidence="11">Catalyzes the NADPH-dependent reduction of ketopantoate into pantoic acid.</text>
</comment>
<dbReference type="InterPro" id="IPR036291">
    <property type="entry name" value="NAD(P)-bd_dom_sf"/>
</dbReference>
<evidence type="ECO:0000313" key="15">
    <source>
        <dbReference type="Proteomes" id="UP000009062"/>
    </source>
</evidence>
<evidence type="ECO:0000256" key="9">
    <source>
        <dbReference type="ARBA" id="ARBA00048196"/>
    </source>
</evidence>
<feature type="domain" description="Ketopantoate reductase C-terminal" evidence="13">
    <location>
        <begin position="150"/>
        <end position="273"/>
    </location>
</feature>
<dbReference type="eggNOG" id="arCOG04139">
    <property type="taxonomic scope" value="Archaea"/>
</dbReference>
<dbReference type="InterPro" id="IPR013332">
    <property type="entry name" value="KPR_N"/>
</dbReference>
<dbReference type="Gene3D" id="3.40.50.720">
    <property type="entry name" value="NAD(P)-binding Rossmann-like Domain"/>
    <property type="match status" value="1"/>
</dbReference>
<keyword evidence="15" id="KW-1185">Reference proteome</keyword>
<dbReference type="GO" id="GO:0008677">
    <property type="term" value="F:2-dehydropantoate 2-reductase activity"/>
    <property type="evidence" value="ECO:0007669"/>
    <property type="project" value="UniProtKB-EC"/>
</dbReference>
<name>H6Q6I8_PYROT</name>
<evidence type="ECO:0000256" key="11">
    <source>
        <dbReference type="RuleBase" id="RU362068"/>
    </source>
</evidence>
<dbReference type="InterPro" id="IPR050838">
    <property type="entry name" value="Ketopantoate_reductase"/>
</dbReference>
<keyword evidence="5 11" id="KW-0521">NADP</keyword>
<dbReference type="SUPFAM" id="SSF48179">
    <property type="entry name" value="6-phosphogluconate dehydrogenase C-terminal domain-like"/>
    <property type="match status" value="1"/>
</dbReference>
<dbReference type="PANTHER" id="PTHR43765">
    <property type="entry name" value="2-DEHYDROPANTOATE 2-REDUCTASE-RELATED"/>
    <property type="match status" value="1"/>
</dbReference>
<dbReference type="AlphaFoldDB" id="H6Q6I8"/>
<reference evidence="14 15" key="1">
    <citation type="journal article" date="2012" name="Stand. Genomic Sci.">
        <title>Complete genome sequence of Pyrobaculum oguniense.</title>
        <authorList>
            <person name="Bernick D.L."/>
            <person name="Karplus K."/>
            <person name="Lui L.M."/>
            <person name="Coker J.K."/>
            <person name="Murphy J.N."/>
            <person name="Chan P.P."/>
            <person name="Cozen A.E."/>
            <person name="Lowe T.M."/>
        </authorList>
    </citation>
    <scope>NUCLEOTIDE SEQUENCE [LARGE SCALE GENOMIC DNA]</scope>
    <source>
        <strain evidence="14 15">TE7</strain>
    </source>
</reference>
<evidence type="ECO:0000256" key="10">
    <source>
        <dbReference type="ARBA" id="ARBA00056765"/>
    </source>
</evidence>
<dbReference type="InterPro" id="IPR003710">
    <property type="entry name" value="ApbA"/>
</dbReference>
<dbReference type="EC" id="1.1.1.169" evidence="3 11"/>
<organism evidence="14 15">
    <name type="scientific">Pyrobaculum oguniense (strain DSM 13380 / JCM 10595 / TE7)</name>
    <dbReference type="NCBI Taxonomy" id="698757"/>
    <lineage>
        <taxon>Archaea</taxon>
        <taxon>Thermoproteota</taxon>
        <taxon>Thermoprotei</taxon>
        <taxon>Thermoproteales</taxon>
        <taxon>Thermoproteaceae</taxon>
        <taxon>Pyrobaculum</taxon>
    </lineage>
</organism>
<comment type="catalytic activity">
    <reaction evidence="9">
        <text>(R)-pantoate + NAD(+) = 2-dehydropantoate + NADH + H(+)</text>
        <dbReference type="Rhea" id="RHEA:61292"/>
        <dbReference type="ChEBI" id="CHEBI:11561"/>
        <dbReference type="ChEBI" id="CHEBI:15378"/>
        <dbReference type="ChEBI" id="CHEBI:15980"/>
        <dbReference type="ChEBI" id="CHEBI:57540"/>
        <dbReference type="ChEBI" id="CHEBI:57945"/>
    </reaction>
    <physiologicalReaction direction="right-to-left" evidence="9">
        <dbReference type="Rhea" id="RHEA:61294"/>
    </physiologicalReaction>
</comment>
<keyword evidence="6 11" id="KW-0560">Oxidoreductase</keyword>
<dbReference type="STRING" id="698757.Pogu_0119"/>
<feature type="domain" description="Ketopantoate reductase N-terminal" evidence="12">
    <location>
        <begin position="2"/>
        <end position="130"/>
    </location>
</feature>
<dbReference type="Proteomes" id="UP000009062">
    <property type="component" value="Chromosome"/>
</dbReference>
<dbReference type="KEGG" id="pog:Pogu_0119"/>
<evidence type="ECO:0000256" key="5">
    <source>
        <dbReference type="ARBA" id="ARBA00022857"/>
    </source>
</evidence>